<dbReference type="Proteomes" id="UP000674318">
    <property type="component" value="Unassembled WGS sequence"/>
</dbReference>
<dbReference type="InterPro" id="IPR029058">
    <property type="entry name" value="AB_hydrolase_fold"/>
</dbReference>
<organism evidence="1 2">
    <name type="scientific">Porcisia hertigi</name>
    <dbReference type="NCBI Taxonomy" id="2761500"/>
    <lineage>
        <taxon>Eukaryota</taxon>
        <taxon>Discoba</taxon>
        <taxon>Euglenozoa</taxon>
        <taxon>Kinetoplastea</taxon>
        <taxon>Metakinetoplastina</taxon>
        <taxon>Trypanosomatida</taxon>
        <taxon>Trypanosomatidae</taxon>
        <taxon>Leishmaniinae</taxon>
        <taxon>Porcisia</taxon>
    </lineage>
</organism>
<gene>
    <name evidence="1" type="ORF">JKF63_00754</name>
</gene>
<keyword evidence="2" id="KW-1185">Reference proteome</keyword>
<dbReference type="RefSeq" id="XP_067752961.1">
    <property type="nucleotide sequence ID" value="XM_067896804.1"/>
</dbReference>
<dbReference type="PANTHER" id="PTHR31591">
    <property type="entry name" value="UPF0613 PROTEIN PB24D3.06C"/>
    <property type="match status" value="1"/>
</dbReference>
<dbReference type="Gene3D" id="3.40.50.1820">
    <property type="entry name" value="alpha/beta hydrolase"/>
    <property type="match status" value="1"/>
</dbReference>
<dbReference type="Pfam" id="PF08538">
    <property type="entry name" value="DUF1749"/>
    <property type="match status" value="1"/>
</dbReference>
<dbReference type="AlphaFoldDB" id="A0A836IA55"/>
<accession>A0A836IA55</accession>
<sequence>MEGRLIVLPRDGLRKTSVFVTGNAHRCILVVGSQTETLFATPFVEHMVEKLGKKWAVAQVMLGSSIVGQCEHGHDVDADDVAAALGALVKEQGMDEVVLYASGTGVQVALEVLASKSQSKLVTRVIFHGGILPPQGSALFSVEATQRRVEFAHKLIEEKRGNDTSAMLKVYDMVVTPGRLFRDATLTVQEAVWQPALGESFSTCKKTLRGVTVPVLFLLSTEASYTAAAKDALPTVQEAVKHATGLPAEDIQISLIPSTIDEYRRGLNGNAPLVIKTINEFIENADERRDKRASVAAAEAAREDQAKRIALSKALSISQ</sequence>
<protein>
    <submittedName>
        <fullName evidence="1">Uncharacterized protein</fullName>
    </submittedName>
</protein>
<dbReference type="SUPFAM" id="SSF53474">
    <property type="entry name" value="alpha/beta-Hydrolases"/>
    <property type="match status" value="1"/>
</dbReference>
<proteinExistence type="predicted"/>
<dbReference type="KEGG" id="phet:94286881"/>
<evidence type="ECO:0000313" key="2">
    <source>
        <dbReference type="Proteomes" id="UP000674318"/>
    </source>
</evidence>
<dbReference type="EMBL" id="JAFJZO010000036">
    <property type="protein sequence ID" value="KAG5490633.1"/>
    <property type="molecule type" value="Genomic_DNA"/>
</dbReference>
<dbReference type="PANTHER" id="PTHR31591:SF1">
    <property type="entry name" value="UPF0613 PROTEIN PB24D3.06C"/>
    <property type="match status" value="1"/>
</dbReference>
<reference evidence="1 2" key="1">
    <citation type="submission" date="2021-02" db="EMBL/GenBank/DDBJ databases">
        <title>Porcisia hertigi Genome sequencing and assembly.</title>
        <authorList>
            <person name="Almutairi H."/>
            <person name="Gatherer D."/>
        </authorList>
    </citation>
    <scope>NUCLEOTIDE SEQUENCE [LARGE SCALE GENOMIC DNA]</scope>
    <source>
        <strain evidence="1 2">C119</strain>
    </source>
</reference>
<dbReference type="InterPro" id="IPR013744">
    <property type="entry name" value="SidJ"/>
</dbReference>
<dbReference type="GeneID" id="94286881"/>
<dbReference type="OrthoDB" id="271876at2759"/>
<comment type="caution">
    <text evidence="1">The sequence shown here is derived from an EMBL/GenBank/DDBJ whole genome shotgun (WGS) entry which is preliminary data.</text>
</comment>
<evidence type="ECO:0000313" key="1">
    <source>
        <dbReference type="EMBL" id="KAG5490633.1"/>
    </source>
</evidence>
<name>A0A836IA55_9TRYP</name>